<evidence type="ECO:0000313" key="2">
    <source>
        <dbReference type="Proteomes" id="UP000758168"/>
    </source>
</evidence>
<reference evidence="1 2" key="1">
    <citation type="submission" date="2021-03" db="EMBL/GenBank/DDBJ databases">
        <title>Sequencing the genomes of 1000 actinobacteria strains.</title>
        <authorList>
            <person name="Klenk H.-P."/>
        </authorList>
    </citation>
    <scope>NUCLEOTIDE SEQUENCE [LARGE SCALE GENOMIC DNA]</scope>
    <source>
        <strain evidence="1 2">DSM 12936</strain>
    </source>
</reference>
<protein>
    <submittedName>
        <fullName evidence="1">Uncharacterized protein</fullName>
    </submittedName>
</protein>
<gene>
    <name evidence="1" type="ORF">JOF54_000852</name>
</gene>
<name>A0ABS4Z4G9_9ACTN</name>
<dbReference type="EMBL" id="JAGIOB010000001">
    <property type="protein sequence ID" value="MBP2415930.1"/>
    <property type="molecule type" value="Genomic_DNA"/>
</dbReference>
<keyword evidence="2" id="KW-1185">Reference proteome</keyword>
<organism evidence="1 2">
    <name type="scientific">Microlunatus capsulatus</name>
    <dbReference type="NCBI Taxonomy" id="99117"/>
    <lineage>
        <taxon>Bacteria</taxon>
        <taxon>Bacillati</taxon>
        <taxon>Actinomycetota</taxon>
        <taxon>Actinomycetes</taxon>
        <taxon>Propionibacteriales</taxon>
        <taxon>Propionibacteriaceae</taxon>
        <taxon>Microlunatus</taxon>
    </lineage>
</organism>
<dbReference type="Proteomes" id="UP000758168">
    <property type="component" value="Unassembled WGS sequence"/>
</dbReference>
<sequence>MGPRPDRPAFRVRLQAPLAVVEARAAGRARGQHLSNAREHLHAGADAADDLRLEVATATPAEVARAALPS</sequence>
<evidence type="ECO:0000313" key="1">
    <source>
        <dbReference type="EMBL" id="MBP2415930.1"/>
    </source>
</evidence>
<dbReference type="RefSeq" id="WP_210053296.1">
    <property type="nucleotide sequence ID" value="NZ_BAAAMH010000027.1"/>
</dbReference>
<comment type="caution">
    <text evidence="1">The sequence shown here is derived from an EMBL/GenBank/DDBJ whole genome shotgun (WGS) entry which is preliminary data.</text>
</comment>
<proteinExistence type="predicted"/>
<accession>A0ABS4Z4G9</accession>